<reference evidence="2 3" key="1">
    <citation type="submission" date="2016-07" db="EMBL/GenBank/DDBJ databases">
        <title>Developing Vibrio natriegens as a novel, fast-growing host for biotechnology.</title>
        <authorList>
            <person name="Weinstock M.T."/>
            <person name="Hesek E.D."/>
            <person name="Wilson C.M."/>
            <person name="Gibson D.G."/>
        </authorList>
    </citation>
    <scope>NUCLEOTIDE SEQUENCE [LARGE SCALE GENOMIC DNA]</scope>
    <source>
        <strain evidence="2 3">ATCC 14048</strain>
    </source>
</reference>
<name>A0AAN0Y6B1_VIBNA</name>
<keyword evidence="1" id="KW-1133">Transmembrane helix</keyword>
<keyword evidence="1" id="KW-0472">Membrane</keyword>
<dbReference type="Proteomes" id="UP000092741">
    <property type="component" value="Chromosome 2"/>
</dbReference>
<keyword evidence="3" id="KW-1185">Reference proteome</keyword>
<dbReference type="RefSeq" id="WP_020335993.1">
    <property type="nucleotide sequence ID" value="NZ_ATFJ01000039.1"/>
</dbReference>
<evidence type="ECO:0000256" key="1">
    <source>
        <dbReference type="SAM" id="Phobius"/>
    </source>
</evidence>
<sequence length="373" mass="42477">MPLKVIAQDNWKILAGLTLFYLMVSLVCGAFFTQYRYSQFVNQDLMSARSHIWLDGAEMGERPETQRIFKLKSQLLLDQVSWYNPIQIFSQCHTAAPSLSPEDNSSLRLPLTFSLDLSADQTGDLIDINCQLQGENWLFTSILCAALSVLFISFQPRPLNTDDLKLLKRLLQIGGSSVDQKRWKQAIEKFRATNPDRGINEDYLRRVLETEAEKFQSVEERFTLLEQASKPLTLSFLLNSGNVEVRVNDVIIPMSTTPAIYWLWYAKKRMTHSNDGWVLNPPSNRPSQSLAAELITLMENYGGHGRAISELKQNGLKAKTLDQNRNKIKDALVNSLGESFIEQFGFESDKQEDNTQSIYRLKISPNDISINES</sequence>
<feature type="transmembrane region" description="Helical" evidence="1">
    <location>
        <begin position="12"/>
        <end position="32"/>
    </location>
</feature>
<dbReference type="KEGG" id="vna:PN96_21345"/>
<protein>
    <submittedName>
        <fullName evidence="2">Uncharacterized protein</fullName>
    </submittedName>
</protein>
<keyword evidence="1" id="KW-0812">Transmembrane</keyword>
<accession>A0AAN0Y6B1</accession>
<evidence type="ECO:0000313" key="2">
    <source>
        <dbReference type="EMBL" id="ANQ14418.1"/>
    </source>
</evidence>
<proteinExistence type="predicted"/>
<organism evidence="2 3">
    <name type="scientific">Vibrio natriegens NBRC 15636 = ATCC 14048 = DSM 759</name>
    <dbReference type="NCBI Taxonomy" id="1219067"/>
    <lineage>
        <taxon>Bacteria</taxon>
        <taxon>Pseudomonadati</taxon>
        <taxon>Pseudomonadota</taxon>
        <taxon>Gammaproteobacteria</taxon>
        <taxon>Vibrionales</taxon>
        <taxon>Vibrionaceae</taxon>
        <taxon>Vibrio</taxon>
    </lineage>
</organism>
<dbReference type="EMBL" id="CP016346">
    <property type="protein sequence ID" value="ANQ14418.1"/>
    <property type="molecule type" value="Genomic_DNA"/>
</dbReference>
<dbReference type="GeneID" id="70915390"/>
<dbReference type="AlphaFoldDB" id="A0AAN0Y6B1"/>
<evidence type="ECO:0000313" key="3">
    <source>
        <dbReference type="Proteomes" id="UP000092741"/>
    </source>
</evidence>
<gene>
    <name evidence="2" type="ORF">BA890_16840</name>
</gene>